<dbReference type="PANTHER" id="PTHR31234:SF2">
    <property type="entry name" value="OS05G0199100 PROTEIN"/>
    <property type="match status" value="1"/>
</dbReference>
<proteinExistence type="predicted"/>
<comment type="subcellular location">
    <subcellularLocation>
        <location evidence="1">Membrane</location>
        <topology evidence="1">Single-pass membrane protein</topology>
    </subcellularLocation>
</comment>
<feature type="region of interest" description="Disordered" evidence="5">
    <location>
        <begin position="1"/>
        <end position="66"/>
    </location>
</feature>
<evidence type="ECO:0000259" key="7">
    <source>
        <dbReference type="Pfam" id="PF03168"/>
    </source>
</evidence>
<accession>A0A9P6LAW6</accession>
<dbReference type="Proteomes" id="UP000736335">
    <property type="component" value="Unassembled WGS sequence"/>
</dbReference>
<feature type="transmembrane region" description="Helical" evidence="6">
    <location>
        <begin position="158"/>
        <end position="181"/>
    </location>
</feature>
<dbReference type="OrthoDB" id="20273at2759"/>
<dbReference type="GO" id="GO:0098542">
    <property type="term" value="P:defense response to other organism"/>
    <property type="evidence" value="ECO:0007669"/>
    <property type="project" value="InterPro"/>
</dbReference>
<dbReference type="Gene3D" id="2.60.40.1820">
    <property type="match status" value="1"/>
</dbReference>
<reference evidence="8" key="1">
    <citation type="journal article" date="2020" name="Nat. Commun.">
        <title>Large-scale genome sequencing of mycorrhizal fungi provides insights into the early evolution of symbiotic traits.</title>
        <authorList>
            <person name="Miyauchi S."/>
            <person name="Kiss E."/>
            <person name="Kuo A."/>
            <person name="Drula E."/>
            <person name="Kohler A."/>
            <person name="Sanchez-Garcia M."/>
            <person name="Morin E."/>
            <person name="Andreopoulos B."/>
            <person name="Barry K.W."/>
            <person name="Bonito G."/>
            <person name="Buee M."/>
            <person name="Carver A."/>
            <person name="Chen C."/>
            <person name="Cichocki N."/>
            <person name="Clum A."/>
            <person name="Culley D."/>
            <person name="Crous P.W."/>
            <person name="Fauchery L."/>
            <person name="Girlanda M."/>
            <person name="Hayes R.D."/>
            <person name="Keri Z."/>
            <person name="LaButti K."/>
            <person name="Lipzen A."/>
            <person name="Lombard V."/>
            <person name="Magnuson J."/>
            <person name="Maillard F."/>
            <person name="Murat C."/>
            <person name="Nolan M."/>
            <person name="Ohm R.A."/>
            <person name="Pangilinan J."/>
            <person name="Pereira M.F."/>
            <person name="Perotto S."/>
            <person name="Peter M."/>
            <person name="Pfister S."/>
            <person name="Riley R."/>
            <person name="Sitrit Y."/>
            <person name="Stielow J.B."/>
            <person name="Szollosi G."/>
            <person name="Zifcakova L."/>
            <person name="Stursova M."/>
            <person name="Spatafora J.W."/>
            <person name="Tedersoo L."/>
            <person name="Vaario L.M."/>
            <person name="Yamada A."/>
            <person name="Yan M."/>
            <person name="Wang P."/>
            <person name="Xu J."/>
            <person name="Bruns T."/>
            <person name="Baldrian P."/>
            <person name="Vilgalys R."/>
            <person name="Dunand C."/>
            <person name="Henrissat B."/>
            <person name="Grigoriev I.V."/>
            <person name="Hibbett D."/>
            <person name="Nagy L.G."/>
            <person name="Martin F.M."/>
        </authorList>
    </citation>
    <scope>NUCLEOTIDE SEQUENCE</scope>
    <source>
        <strain evidence="8">UH-Tt-Lm1</strain>
    </source>
</reference>
<keyword evidence="3 6" id="KW-1133">Transmembrane helix</keyword>
<evidence type="ECO:0000256" key="4">
    <source>
        <dbReference type="ARBA" id="ARBA00023136"/>
    </source>
</evidence>
<evidence type="ECO:0000256" key="5">
    <source>
        <dbReference type="SAM" id="MobiDB-lite"/>
    </source>
</evidence>
<feature type="region of interest" description="Disordered" evidence="5">
    <location>
        <begin position="79"/>
        <end position="108"/>
    </location>
</feature>
<feature type="compositionally biased region" description="Low complexity" evidence="5">
    <location>
        <begin position="17"/>
        <end position="28"/>
    </location>
</feature>
<organism evidence="8 9">
    <name type="scientific">Thelephora terrestris</name>
    <dbReference type="NCBI Taxonomy" id="56493"/>
    <lineage>
        <taxon>Eukaryota</taxon>
        <taxon>Fungi</taxon>
        <taxon>Dikarya</taxon>
        <taxon>Basidiomycota</taxon>
        <taxon>Agaricomycotina</taxon>
        <taxon>Agaricomycetes</taxon>
        <taxon>Thelephorales</taxon>
        <taxon>Thelephoraceae</taxon>
        <taxon>Thelephora</taxon>
    </lineage>
</organism>
<comment type="caution">
    <text evidence="8">The sequence shown here is derived from an EMBL/GenBank/DDBJ whole genome shotgun (WGS) entry which is preliminary data.</text>
</comment>
<feature type="compositionally biased region" description="Polar residues" evidence="5">
    <location>
        <begin position="1"/>
        <end position="16"/>
    </location>
</feature>
<feature type="domain" description="Late embryogenesis abundant protein LEA-2 subgroup" evidence="7">
    <location>
        <begin position="214"/>
        <end position="304"/>
    </location>
</feature>
<keyword evidence="9" id="KW-1185">Reference proteome</keyword>
<dbReference type="Pfam" id="PF03168">
    <property type="entry name" value="LEA_2"/>
    <property type="match status" value="1"/>
</dbReference>
<keyword evidence="4 6" id="KW-0472">Membrane</keyword>
<dbReference type="PANTHER" id="PTHR31234">
    <property type="entry name" value="LATE EMBRYOGENESIS ABUNDANT (LEA) HYDROXYPROLINE-RICH GLYCOPROTEIN FAMILY"/>
    <property type="match status" value="1"/>
</dbReference>
<dbReference type="GO" id="GO:0016020">
    <property type="term" value="C:membrane"/>
    <property type="evidence" value="ECO:0007669"/>
    <property type="project" value="UniProtKB-SubCell"/>
</dbReference>
<dbReference type="InterPro" id="IPR004864">
    <property type="entry name" value="LEA_2"/>
</dbReference>
<protein>
    <recommendedName>
        <fullName evidence="7">Late embryogenesis abundant protein LEA-2 subgroup domain-containing protein</fullName>
    </recommendedName>
</protein>
<evidence type="ECO:0000256" key="3">
    <source>
        <dbReference type="ARBA" id="ARBA00022989"/>
    </source>
</evidence>
<dbReference type="EMBL" id="WIUZ02000002">
    <property type="protein sequence ID" value="KAF9791224.1"/>
    <property type="molecule type" value="Genomic_DNA"/>
</dbReference>
<gene>
    <name evidence="8" type="ORF">BJ322DRAFT_999629</name>
</gene>
<evidence type="ECO:0000256" key="6">
    <source>
        <dbReference type="SAM" id="Phobius"/>
    </source>
</evidence>
<evidence type="ECO:0000256" key="1">
    <source>
        <dbReference type="ARBA" id="ARBA00004167"/>
    </source>
</evidence>
<feature type="compositionally biased region" description="Polar residues" evidence="5">
    <location>
        <begin position="39"/>
        <end position="48"/>
    </location>
</feature>
<keyword evidence="2 6" id="KW-0812">Transmembrane</keyword>
<dbReference type="InterPro" id="IPR044839">
    <property type="entry name" value="NDR1-like"/>
</dbReference>
<reference evidence="8" key="2">
    <citation type="submission" date="2020-11" db="EMBL/GenBank/DDBJ databases">
        <authorList>
            <consortium name="DOE Joint Genome Institute"/>
            <person name="Kuo A."/>
            <person name="Miyauchi S."/>
            <person name="Kiss E."/>
            <person name="Drula E."/>
            <person name="Kohler A."/>
            <person name="Sanchez-Garcia M."/>
            <person name="Andreopoulos B."/>
            <person name="Barry K.W."/>
            <person name="Bonito G."/>
            <person name="Buee M."/>
            <person name="Carver A."/>
            <person name="Chen C."/>
            <person name="Cichocki N."/>
            <person name="Clum A."/>
            <person name="Culley D."/>
            <person name="Crous P.W."/>
            <person name="Fauchery L."/>
            <person name="Girlanda M."/>
            <person name="Hayes R."/>
            <person name="Keri Z."/>
            <person name="Labutti K."/>
            <person name="Lipzen A."/>
            <person name="Lombard V."/>
            <person name="Magnuson J."/>
            <person name="Maillard F."/>
            <person name="Morin E."/>
            <person name="Murat C."/>
            <person name="Nolan M."/>
            <person name="Ohm R."/>
            <person name="Pangilinan J."/>
            <person name="Pereira M."/>
            <person name="Perotto S."/>
            <person name="Peter M."/>
            <person name="Riley R."/>
            <person name="Sitrit Y."/>
            <person name="Stielow B."/>
            <person name="Szollosi G."/>
            <person name="Zifcakova L."/>
            <person name="Stursova M."/>
            <person name="Spatafora J.W."/>
            <person name="Tedersoo L."/>
            <person name="Vaario L.-M."/>
            <person name="Yamada A."/>
            <person name="Yan M."/>
            <person name="Wang P."/>
            <person name="Xu J."/>
            <person name="Bruns T."/>
            <person name="Baldrian P."/>
            <person name="Vilgalys R."/>
            <person name="Henrissat B."/>
            <person name="Grigoriev I.V."/>
            <person name="Hibbett D."/>
            <person name="Nagy L.G."/>
            <person name="Martin F.M."/>
        </authorList>
    </citation>
    <scope>NUCLEOTIDE SEQUENCE</scope>
    <source>
        <strain evidence="8">UH-Tt-Lm1</strain>
    </source>
</reference>
<evidence type="ECO:0000256" key="2">
    <source>
        <dbReference type="ARBA" id="ARBA00022692"/>
    </source>
</evidence>
<dbReference type="AlphaFoldDB" id="A0A9P6LAW6"/>
<sequence length="346" mass="38502">MAYRKNSQLRNPYSENQYGGPPQQQQQYRNEFDEGYGGHSNTRYNDSYNDAPYDAYGGYNAYNDQQPHQTYEQGRYNQYAGATGYPDDVDGSTTSPEGEPPVPPSKENLAVTAPYEHDDQMANARPRGNLVNSFRSWKAEGHENLWTRGSRARTCGRFFCCTVMTTVFLIISILLSLALWVRPPNVTIASPVQNGTQSFTFQNGELSFNLGVNITVDNPNYFSVALNKVELDLTYPIDNFPVGGGVQKNIDIKSNTQTNFTFPFSLNYNTSDTSGTAVLQDIVNKCQANQDLTVKYDLKLSLRIILVSVSPSISNSFTFSCPVDASELQVSLAICANTTFLCWFAG</sequence>
<name>A0A9P6LAW6_9AGAM</name>
<dbReference type="SUPFAM" id="SSF117070">
    <property type="entry name" value="LEA14-like"/>
    <property type="match status" value="1"/>
</dbReference>
<evidence type="ECO:0000313" key="9">
    <source>
        <dbReference type="Proteomes" id="UP000736335"/>
    </source>
</evidence>
<evidence type="ECO:0000313" key="8">
    <source>
        <dbReference type="EMBL" id="KAF9791224.1"/>
    </source>
</evidence>